<organism evidence="2 3">
    <name type="scientific">Puccinia striiformis f. sp. tritici PST-78</name>
    <dbReference type="NCBI Taxonomy" id="1165861"/>
    <lineage>
        <taxon>Eukaryota</taxon>
        <taxon>Fungi</taxon>
        <taxon>Dikarya</taxon>
        <taxon>Basidiomycota</taxon>
        <taxon>Pucciniomycotina</taxon>
        <taxon>Pucciniomycetes</taxon>
        <taxon>Pucciniales</taxon>
        <taxon>Pucciniaceae</taxon>
        <taxon>Puccinia</taxon>
    </lineage>
</organism>
<evidence type="ECO:0000256" key="1">
    <source>
        <dbReference type="SAM" id="MobiDB-lite"/>
    </source>
</evidence>
<dbReference type="AlphaFoldDB" id="A0A0L0UQA5"/>
<evidence type="ECO:0008006" key="4">
    <source>
        <dbReference type="Google" id="ProtNLM"/>
    </source>
</evidence>
<feature type="non-terminal residue" evidence="2">
    <location>
        <position position="1"/>
    </location>
</feature>
<name>A0A0L0UQA5_9BASI</name>
<sequence>TQSQRPPRSIQQRWAKLHQSMTQFKECYKEEQARLDQQSTPSATEKVVVEALKQYKIKTNFNFSHHLCWTILRNRREWLDHLNKTRLTTTSSGPKSQPEDDNHPLESSSSKSVNLSTDNNEDLKRLELIQELIDSINEKNELSKQFVELANQTNQIKIMEKFLPDDHHSLVWFEIQHQEILNEFNLHILSYLSLSLSLYILFDLQKEIFGV</sequence>
<dbReference type="STRING" id="1165861.A0A0L0UQA5"/>
<evidence type="ECO:0000313" key="2">
    <source>
        <dbReference type="EMBL" id="KNE89101.1"/>
    </source>
</evidence>
<protein>
    <recommendedName>
        <fullName evidence="4">No apical meristem-associated C-terminal domain-containing protein</fullName>
    </recommendedName>
</protein>
<keyword evidence="3" id="KW-1185">Reference proteome</keyword>
<dbReference type="PANTHER" id="PTHR45023:SF4">
    <property type="entry name" value="GLYCINE-RICH PROTEIN-RELATED"/>
    <property type="match status" value="1"/>
</dbReference>
<accession>A0A0L0UQA5</accession>
<evidence type="ECO:0000313" key="3">
    <source>
        <dbReference type="Proteomes" id="UP000054564"/>
    </source>
</evidence>
<comment type="caution">
    <text evidence="2">The sequence shown here is derived from an EMBL/GenBank/DDBJ whole genome shotgun (WGS) entry which is preliminary data.</text>
</comment>
<dbReference type="EMBL" id="AJIL01000515">
    <property type="protein sequence ID" value="KNE89101.1"/>
    <property type="molecule type" value="Genomic_DNA"/>
</dbReference>
<proteinExistence type="predicted"/>
<dbReference type="OrthoDB" id="2506911at2759"/>
<reference evidence="3" key="1">
    <citation type="submission" date="2014-03" db="EMBL/GenBank/DDBJ databases">
        <title>The Genome Sequence of Puccinia striiformis f. sp. tritici PST-78.</title>
        <authorList>
            <consortium name="The Broad Institute Genome Sequencing Platform"/>
            <person name="Cuomo C."/>
            <person name="Hulbert S."/>
            <person name="Chen X."/>
            <person name="Walker B."/>
            <person name="Young S.K."/>
            <person name="Zeng Q."/>
            <person name="Gargeya S."/>
            <person name="Fitzgerald M."/>
            <person name="Haas B."/>
            <person name="Abouelleil A."/>
            <person name="Alvarado L."/>
            <person name="Arachchi H.M."/>
            <person name="Berlin A.M."/>
            <person name="Chapman S.B."/>
            <person name="Goldberg J."/>
            <person name="Griggs A."/>
            <person name="Gujja S."/>
            <person name="Hansen M."/>
            <person name="Howarth C."/>
            <person name="Imamovic A."/>
            <person name="Larimer J."/>
            <person name="McCowan C."/>
            <person name="Montmayeur A."/>
            <person name="Murphy C."/>
            <person name="Neiman D."/>
            <person name="Pearson M."/>
            <person name="Priest M."/>
            <person name="Roberts A."/>
            <person name="Saif S."/>
            <person name="Shea T."/>
            <person name="Sisk P."/>
            <person name="Sykes S."/>
            <person name="Wortman J."/>
            <person name="Nusbaum C."/>
            <person name="Birren B."/>
        </authorList>
    </citation>
    <scope>NUCLEOTIDE SEQUENCE [LARGE SCALE GENOMIC DNA]</scope>
    <source>
        <strain evidence="3">race PST-78</strain>
    </source>
</reference>
<dbReference type="Proteomes" id="UP000054564">
    <property type="component" value="Unassembled WGS sequence"/>
</dbReference>
<feature type="region of interest" description="Disordered" evidence="1">
    <location>
        <begin position="87"/>
        <end position="118"/>
    </location>
</feature>
<dbReference type="PANTHER" id="PTHR45023">
    <property type="match status" value="1"/>
</dbReference>
<gene>
    <name evidence="2" type="ORF">PSTG_17440</name>
</gene>